<sequence>MQLRFRSGPTVALYRVPNALPGRSSFLGSVLLSIGCHSLYVTRFVDTTFFGTYIIIRLISGQVCHASSLCEEDDDSIPQHAGDVVSCICSRPKTDMVQNLSKKLQYIINHRHTCCGCMNLKTAAFLIGLVDSFFWSAAVARGIYLYLHISRNPLATNWLIVSLPLLVVSCFAILLMLYGIWKEKYLWILPQIVVKITTILISTALAALFTYLLITQPQMAVHLTAPILAEVDSTSLKNAIKVGGSVFMLGSIVFILFQMWFTVTLITCYKVYRVLYLIRCLQDQNVLCRNINLSMLAG</sequence>
<evidence type="ECO:0000313" key="6">
    <source>
        <dbReference type="EMBL" id="VDP08303.1"/>
    </source>
</evidence>
<accession>A0A183IQ90</accession>
<feature type="transmembrane region" description="Helical" evidence="5">
    <location>
        <begin position="123"/>
        <end position="146"/>
    </location>
</feature>
<organism evidence="8">
    <name type="scientific">Soboliphyme baturini</name>
    <dbReference type="NCBI Taxonomy" id="241478"/>
    <lineage>
        <taxon>Eukaryota</taxon>
        <taxon>Metazoa</taxon>
        <taxon>Ecdysozoa</taxon>
        <taxon>Nematoda</taxon>
        <taxon>Enoplea</taxon>
        <taxon>Dorylaimia</taxon>
        <taxon>Dioctophymatida</taxon>
        <taxon>Dioctophymatoidea</taxon>
        <taxon>Soboliphymatidae</taxon>
        <taxon>Soboliphyme</taxon>
    </lineage>
</organism>
<evidence type="ECO:0000256" key="5">
    <source>
        <dbReference type="SAM" id="Phobius"/>
    </source>
</evidence>
<dbReference type="GO" id="GO:0005765">
    <property type="term" value="C:lysosomal membrane"/>
    <property type="evidence" value="ECO:0007669"/>
    <property type="project" value="TreeGrafter"/>
</dbReference>
<keyword evidence="2 5" id="KW-0812">Transmembrane</keyword>
<dbReference type="PANTHER" id="PTHR12479">
    <property type="entry name" value="LYSOSOMAL-ASSOCIATED TRANSMEMBRANE PROTEIN"/>
    <property type="match status" value="1"/>
</dbReference>
<evidence type="ECO:0000256" key="1">
    <source>
        <dbReference type="ARBA" id="ARBA00004127"/>
    </source>
</evidence>
<dbReference type="WBParaSite" id="SBAD_0000601701-mRNA-1">
    <property type="protein sequence ID" value="SBAD_0000601701-mRNA-1"/>
    <property type="gene ID" value="SBAD_0000601701"/>
</dbReference>
<name>A0A183IQ90_9BILA</name>
<reference evidence="6 7" key="2">
    <citation type="submission" date="2018-11" db="EMBL/GenBank/DDBJ databases">
        <authorList>
            <consortium name="Pathogen Informatics"/>
        </authorList>
    </citation>
    <scope>NUCLEOTIDE SEQUENCE [LARGE SCALE GENOMIC DNA]</scope>
</reference>
<dbReference type="PANTHER" id="PTHR12479:SF10">
    <property type="entry name" value="LYSOSOMAL-ASSOCIATED TRANSMEMBRANE PROTEIN"/>
    <property type="match status" value="1"/>
</dbReference>
<evidence type="ECO:0000313" key="7">
    <source>
        <dbReference type="Proteomes" id="UP000270296"/>
    </source>
</evidence>
<evidence type="ECO:0000313" key="8">
    <source>
        <dbReference type="WBParaSite" id="SBAD_0000601701-mRNA-1"/>
    </source>
</evidence>
<dbReference type="GO" id="GO:0012505">
    <property type="term" value="C:endomembrane system"/>
    <property type="evidence" value="ECO:0007669"/>
    <property type="project" value="UniProtKB-SubCell"/>
</dbReference>
<feature type="transmembrane region" description="Helical" evidence="5">
    <location>
        <begin position="192"/>
        <end position="214"/>
    </location>
</feature>
<feature type="transmembrane region" description="Helical" evidence="5">
    <location>
        <begin position="246"/>
        <end position="269"/>
    </location>
</feature>
<keyword evidence="4 5" id="KW-0472">Membrane</keyword>
<evidence type="ECO:0000256" key="2">
    <source>
        <dbReference type="ARBA" id="ARBA00022692"/>
    </source>
</evidence>
<dbReference type="InterPro" id="IPR051115">
    <property type="entry name" value="LAPTM_transporter"/>
</dbReference>
<dbReference type="OrthoDB" id="5916850at2759"/>
<reference evidence="8" key="1">
    <citation type="submission" date="2016-06" db="UniProtKB">
        <authorList>
            <consortium name="WormBaseParasite"/>
        </authorList>
    </citation>
    <scope>IDENTIFICATION</scope>
</reference>
<dbReference type="AlphaFoldDB" id="A0A183IQ90"/>
<evidence type="ECO:0000256" key="3">
    <source>
        <dbReference type="ARBA" id="ARBA00022989"/>
    </source>
</evidence>
<comment type="subcellular location">
    <subcellularLocation>
        <location evidence="1">Endomembrane system</location>
        <topology evidence="1">Multi-pass membrane protein</topology>
    </subcellularLocation>
</comment>
<dbReference type="Proteomes" id="UP000270296">
    <property type="component" value="Unassembled WGS sequence"/>
</dbReference>
<proteinExistence type="predicted"/>
<gene>
    <name evidence="6" type="ORF">SBAD_LOCUS5787</name>
</gene>
<protein>
    <submittedName>
        <fullName evidence="6 8">Uncharacterized protein</fullName>
    </submittedName>
</protein>
<dbReference type="EMBL" id="UZAM01009247">
    <property type="protein sequence ID" value="VDP08303.1"/>
    <property type="molecule type" value="Genomic_DNA"/>
</dbReference>
<keyword evidence="3 5" id="KW-1133">Transmembrane helix</keyword>
<keyword evidence="7" id="KW-1185">Reference proteome</keyword>
<evidence type="ECO:0000256" key="4">
    <source>
        <dbReference type="ARBA" id="ARBA00023136"/>
    </source>
</evidence>
<feature type="transmembrane region" description="Helical" evidence="5">
    <location>
        <begin position="158"/>
        <end position="180"/>
    </location>
</feature>